<evidence type="ECO:0000313" key="5">
    <source>
        <dbReference type="Proteomes" id="UP000431269"/>
    </source>
</evidence>
<evidence type="ECO:0000259" key="3">
    <source>
        <dbReference type="Pfam" id="PF01656"/>
    </source>
</evidence>
<dbReference type="PANTHER" id="PTHR43384:SF4">
    <property type="entry name" value="CELLULOSE BIOSYNTHESIS PROTEIN BCSQ-RELATED"/>
    <property type="match status" value="1"/>
</dbReference>
<evidence type="ECO:0000313" key="4">
    <source>
        <dbReference type="EMBL" id="QGZ93588.1"/>
    </source>
</evidence>
<dbReference type="KEGG" id="tsv:DSM104635_00400"/>
<dbReference type="GO" id="GO:0016887">
    <property type="term" value="F:ATP hydrolysis activity"/>
    <property type="evidence" value="ECO:0007669"/>
    <property type="project" value="TreeGrafter"/>
</dbReference>
<dbReference type="GO" id="GO:0005829">
    <property type="term" value="C:cytosol"/>
    <property type="evidence" value="ECO:0007669"/>
    <property type="project" value="TreeGrafter"/>
</dbReference>
<dbReference type="InterPro" id="IPR002586">
    <property type="entry name" value="CobQ/CobB/MinD/ParA_Nub-bd_dom"/>
</dbReference>
<dbReference type="AlphaFoldDB" id="A0A6I6MK57"/>
<dbReference type="InterPro" id="IPR027417">
    <property type="entry name" value="P-loop_NTPase"/>
</dbReference>
<evidence type="ECO:0000256" key="2">
    <source>
        <dbReference type="ARBA" id="ARBA00022840"/>
    </source>
</evidence>
<dbReference type="EMBL" id="CP047045">
    <property type="protein sequence ID" value="QGZ93588.1"/>
    <property type="molecule type" value="Genomic_DNA"/>
</dbReference>
<dbReference type="Proteomes" id="UP000431269">
    <property type="component" value="Chromosome"/>
</dbReference>
<feature type="domain" description="CobQ/CobB/MinD/ParA nucleotide binding" evidence="3">
    <location>
        <begin position="22"/>
        <end position="241"/>
    </location>
</feature>
<gene>
    <name evidence="4" type="primary">ylxH</name>
    <name evidence="4" type="ORF">DSM104635_00400</name>
</gene>
<keyword evidence="2" id="KW-0067">ATP-binding</keyword>
<sequence>MAGAKAAITEGLPRTRAAPIFAIASGKGGVGKTWISTMLSIAFGRAGMRALLVDCDLGLANVDVQLGVRPTADVHSVVRGFLELEAAVTPVLGGPGRNGGFDLIAGHSGSGALGAVKLEEVARIANDVTKLTPHYDRVIMDLAAGIDPTVLRFARAADRLILVTTEEPTALTDAYAMVKLLRLQGAQVMPWVIVNMAENRVKGRKVFDQFSMACNEYLGFKPRFAGVIARDPRVPDSIRAQTPLPVRHPQSQAYEDIIRIVETLNAG</sequence>
<dbReference type="GO" id="GO:0005524">
    <property type="term" value="F:ATP binding"/>
    <property type="evidence" value="ECO:0007669"/>
    <property type="project" value="UniProtKB-KW"/>
</dbReference>
<dbReference type="Pfam" id="PF01656">
    <property type="entry name" value="CbiA"/>
    <property type="match status" value="1"/>
</dbReference>
<dbReference type="GO" id="GO:0009898">
    <property type="term" value="C:cytoplasmic side of plasma membrane"/>
    <property type="evidence" value="ECO:0007669"/>
    <property type="project" value="TreeGrafter"/>
</dbReference>
<dbReference type="GO" id="GO:0051782">
    <property type="term" value="P:negative regulation of cell division"/>
    <property type="evidence" value="ECO:0007669"/>
    <property type="project" value="TreeGrafter"/>
</dbReference>
<reference evidence="5" key="1">
    <citation type="submission" date="2019-12" db="EMBL/GenBank/DDBJ databases">
        <title>Complete genome of Terracaulis silvestris 0127_4.</title>
        <authorList>
            <person name="Vieira S."/>
            <person name="Riedel T."/>
            <person name="Sproer C."/>
            <person name="Pascual J."/>
            <person name="Boedeker C."/>
            <person name="Overmann J."/>
        </authorList>
    </citation>
    <scope>NUCLEOTIDE SEQUENCE [LARGE SCALE GENOMIC DNA]</scope>
    <source>
        <strain evidence="5">0127_4</strain>
    </source>
</reference>
<protein>
    <submittedName>
        <fullName evidence="4">Flagellum site-determining protein YlxH</fullName>
    </submittedName>
</protein>
<evidence type="ECO:0000256" key="1">
    <source>
        <dbReference type="ARBA" id="ARBA00022741"/>
    </source>
</evidence>
<dbReference type="InterPro" id="IPR050625">
    <property type="entry name" value="ParA/MinD_ATPase"/>
</dbReference>
<name>A0A6I6MK57_9CAUL</name>
<keyword evidence="5" id="KW-1185">Reference proteome</keyword>
<dbReference type="PIRSF" id="PIRSF003092">
    <property type="entry name" value="MinD"/>
    <property type="match status" value="1"/>
</dbReference>
<dbReference type="InterPro" id="IPR025501">
    <property type="entry name" value="MinD_FleN"/>
</dbReference>
<dbReference type="PANTHER" id="PTHR43384">
    <property type="entry name" value="SEPTUM SITE-DETERMINING PROTEIN MIND HOMOLOG, CHLOROPLASTIC-RELATED"/>
    <property type="match status" value="1"/>
</dbReference>
<dbReference type="RefSeq" id="WP_158764586.1">
    <property type="nucleotide sequence ID" value="NZ_CP047045.1"/>
</dbReference>
<accession>A0A6I6MK57</accession>
<proteinExistence type="predicted"/>
<keyword evidence="1" id="KW-0547">Nucleotide-binding</keyword>
<dbReference type="Gene3D" id="3.40.50.300">
    <property type="entry name" value="P-loop containing nucleotide triphosphate hydrolases"/>
    <property type="match status" value="1"/>
</dbReference>
<dbReference type="SUPFAM" id="SSF52540">
    <property type="entry name" value="P-loop containing nucleoside triphosphate hydrolases"/>
    <property type="match status" value="1"/>
</dbReference>
<organism evidence="4 5">
    <name type="scientific">Terricaulis silvestris</name>
    <dbReference type="NCBI Taxonomy" id="2686094"/>
    <lineage>
        <taxon>Bacteria</taxon>
        <taxon>Pseudomonadati</taxon>
        <taxon>Pseudomonadota</taxon>
        <taxon>Alphaproteobacteria</taxon>
        <taxon>Caulobacterales</taxon>
        <taxon>Caulobacteraceae</taxon>
        <taxon>Terricaulis</taxon>
    </lineage>
</organism>